<dbReference type="SMART" id="SM00577">
    <property type="entry name" value="CPDc"/>
    <property type="match status" value="1"/>
</dbReference>
<sequence length="608" mass="68055">MKKGKGEKERKIKKEERLASAERANSVWPTPSCQLRLANSVWANSVLGPTPSEPTPSRQLRLANSTELARRSWRDGVGTDGVGPKTELARRSMRDGVGQTELARRSWPQDGVGQTELARRSWPDGVGQTELTPTGLARGARAKRARLRWTAGSRVVKGIVCSSDFSSHSLCGPPLIRSPFDNPLRRFEPMPSNKSDDGTADGVASLSADQSGTSAQGIGLKEFRETTTVQALRAFGHQLADAMLYLRNAVRATAYMPLVSGRRNAAAMTTTAYASTATETAVGSGGTAPPTTTGDSGSSSSGDQQHEQRREQHHRTQQRVLRWSVFSLIGMFGLGTVSLFLSYGPEPEHGDQYSDKTPIAAAFFRVRDALFSWRTFMREPIREKLLPDPVKPPWHQPKITVVIEMRNVLVCPKWEYKKGHFFVKRPALDYFLDMVGYPNFELVIYTSETMMQAAPVVQQLDPKGSRISNALFRECTKTRFIDGTAMKDLSRLNRDLSKVIYIDWDPQAFQLNPENVLRVPKWEGNMDDTTLIDLAELLKTIHLSDIDDVRPTLQFYSQFDNPMQEFRRRAQQMAQQEQKAKESAVLTQQNRWSNFATFGSRSRGRQGI</sequence>
<evidence type="ECO:0000313" key="17">
    <source>
        <dbReference type="EMBL" id="KAL3102370.1"/>
    </source>
</evidence>
<evidence type="ECO:0000256" key="8">
    <source>
        <dbReference type="ARBA" id="ARBA00022946"/>
    </source>
</evidence>
<keyword evidence="11" id="KW-0496">Mitochondrion</keyword>
<evidence type="ECO:0000256" key="14">
    <source>
        <dbReference type="SAM" id="MobiDB-lite"/>
    </source>
</evidence>
<protein>
    <recommendedName>
        <fullName evidence="13">Small C-terminal domain Phosphatase protein 4</fullName>
    </recommendedName>
</protein>
<comment type="function">
    <text evidence="1">Essential component of the TIM23 complex, a complex that mediates the translocation of transit peptide-containing proteins across the mitochondrial inner membrane.</text>
</comment>
<keyword evidence="9 15" id="KW-1133">Transmembrane helix</keyword>
<reference evidence="17 18" key="1">
    <citation type="submission" date="2024-10" db="EMBL/GenBank/DDBJ databases">
        <authorList>
            <person name="Kim D."/>
        </authorList>
    </citation>
    <scope>NUCLEOTIDE SEQUENCE [LARGE SCALE GENOMIC DNA]</scope>
    <source>
        <strain evidence="17">BH-2024</strain>
    </source>
</reference>
<evidence type="ECO:0000256" key="11">
    <source>
        <dbReference type="ARBA" id="ARBA00023128"/>
    </source>
</evidence>
<dbReference type="GO" id="GO:0005743">
    <property type="term" value="C:mitochondrial inner membrane"/>
    <property type="evidence" value="ECO:0007669"/>
    <property type="project" value="UniProtKB-SubCell"/>
</dbReference>
<evidence type="ECO:0000256" key="10">
    <source>
        <dbReference type="ARBA" id="ARBA00023010"/>
    </source>
</evidence>
<dbReference type="Gene3D" id="3.40.50.1000">
    <property type="entry name" value="HAD superfamily/HAD-like"/>
    <property type="match status" value="1"/>
</dbReference>
<evidence type="ECO:0000256" key="4">
    <source>
        <dbReference type="ARBA" id="ARBA00022448"/>
    </source>
</evidence>
<evidence type="ECO:0000259" key="16">
    <source>
        <dbReference type="PROSITE" id="PS50969"/>
    </source>
</evidence>
<dbReference type="InterPro" id="IPR050365">
    <property type="entry name" value="TIM50"/>
</dbReference>
<feature type="region of interest" description="Disordered" evidence="14">
    <location>
        <begin position="1"/>
        <end position="28"/>
    </location>
</feature>
<evidence type="ECO:0000256" key="6">
    <source>
        <dbReference type="ARBA" id="ARBA00022792"/>
    </source>
</evidence>
<keyword evidence="8" id="KW-0809">Transit peptide</keyword>
<feature type="transmembrane region" description="Helical" evidence="15">
    <location>
        <begin position="320"/>
        <end position="343"/>
    </location>
</feature>
<feature type="compositionally biased region" description="Polar residues" evidence="14">
    <location>
        <begin position="207"/>
        <end position="216"/>
    </location>
</feature>
<organism evidence="17 18">
    <name type="scientific">Heterodera trifolii</name>
    <dbReference type="NCBI Taxonomy" id="157864"/>
    <lineage>
        <taxon>Eukaryota</taxon>
        <taxon>Metazoa</taxon>
        <taxon>Ecdysozoa</taxon>
        <taxon>Nematoda</taxon>
        <taxon>Chromadorea</taxon>
        <taxon>Rhabditida</taxon>
        <taxon>Tylenchina</taxon>
        <taxon>Tylenchomorpha</taxon>
        <taxon>Tylenchoidea</taxon>
        <taxon>Heteroderidae</taxon>
        <taxon>Heteroderinae</taxon>
        <taxon>Heterodera</taxon>
    </lineage>
</organism>
<evidence type="ECO:0000256" key="12">
    <source>
        <dbReference type="ARBA" id="ARBA00023136"/>
    </source>
</evidence>
<dbReference type="Pfam" id="PF03031">
    <property type="entry name" value="NIF"/>
    <property type="match status" value="1"/>
</dbReference>
<accession>A0ABD2KIA0</accession>
<feature type="region of interest" description="Disordered" evidence="14">
    <location>
        <begin position="92"/>
        <end position="142"/>
    </location>
</feature>
<evidence type="ECO:0000256" key="15">
    <source>
        <dbReference type="SAM" id="Phobius"/>
    </source>
</evidence>
<feature type="region of interest" description="Disordered" evidence="14">
    <location>
        <begin position="180"/>
        <end position="219"/>
    </location>
</feature>
<evidence type="ECO:0000256" key="5">
    <source>
        <dbReference type="ARBA" id="ARBA00022692"/>
    </source>
</evidence>
<dbReference type="AlphaFoldDB" id="A0ABD2KIA0"/>
<dbReference type="PANTHER" id="PTHR12210">
    <property type="entry name" value="DULLARD PROTEIN PHOSPHATASE"/>
    <property type="match status" value="1"/>
</dbReference>
<keyword evidence="4" id="KW-0813">Transport</keyword>
<dbReference type="InterPro" id="IPR023214">
    <property type="entry name" value="HAD_sf"/>
</dbReference>
<keyword evidence="12 15" id="KW-0472">Membrane</keyword>
<keyword evidence="10" id="KW-0811">Translocation</keyword>
<dbReference type="InterPro" id="IPR004274">
    <property type="entry name" value="FCP1_dom"/>
</dbReference>
<keyword evidence="6" id="KW-0999">Mitochondrion inner membrane</keyword>
<keyword evidence="7" id="KW-0653">Protein transport</keyword>
<evidence type="ECO:0000256" key="7">
    <source>
        <dbReference type="ARBA" id="ARBA00022927"/>
    </source>
</evidence>
<evidence type="ECO:0000256" key="9">
    <source>
        <dbReference type="ARBA" id="ARBA00022989"/>
    </source>
</evidence>
<comment type="similarity">
    <text evidence="3">Belongs to the TIM50 family.</text>
</comment>
<dbReference type="SUPFAM" id="SSF56784">
    <property type="entry name" value="HAD-like"/>
    <property type="match status" value="1"/>
</dbReference>
<dbReference type="FunFam" id="3.40.50.1000:FF:000019">
    <property type="entry name" value="Mitochondrial import inner membrane translocase subunit TIM50"/>
    <property type="match status" value="1"/>
</dbReference>
<evidence type="ECO:0000256" key="1">
    <source>
        <dbReference type="ARBA" id="ARBA00002959"/>
    </source>
</evidence>
<comment type="subcellular location">
    <subcellularLocation>
        <location evidence="2">Mitochondrion inner membrane</location>
        <topology evidence="2">Single-pass membrane protein</topology>
    </subcellularLocation>
</comment>
<dbReference type="Proteomes" id="UP001620626">
    <property type="component" value="Unassembled WGS sequence"/>
</dbReference>
<dbReference type="CDD" id="cd07521">
    <property type="entry name" value="HAD_FCP1-like"/>
    <property type="match status" value="1"/>
</dbReference>
<evidence type="ECO:0000256" key="13">
    <source>
        <dbReference type="ARBA" id="ARBA00081363"/>
    </source>
</evidence>
<feature type="region of interest" description="Disordered" evidence="14">
    <location>
        <begin position="278"/>
        <end position="316"/>
    </location>
</feature>
<evidence type="ECO:0000256" key="2">
    <source>
        <dbReference type="ARBA" id="ARBA00004434"/>
    </source>
</evidence>
<comment type="caution">
    <text evidence="17">The sequence shown here is derived from an EMBL/GenBank/DDBJ whole genome shotgun (WGS) entry which is preliminary data.</text>
</comment>
<keyword evidence="5 15" id="KW-0812">Transmembrane</keyword>
<keyword evidence="18" id="KW-1185">Reference proteome</keyword>
<feature type="compositionally biased region" description="Low complexity" evidence="14">
    <location>
        <begin position="278"/>
        <end position="303"/>
    </location>
</feature>
<proteinExistence type="inferred from homology"/>
<feature type="domain" description="FCP1 homology" evidence="16">
    <location>
        <begin position="394"/>
        <end position="541"/>
    </location>
</feature>
<dbReference type="GO" id="GO:0015031">
    <property type="term" value="P:protein transport"/>
    <property type="evidence" value="ECO:0007669"/>
    <property type="project" value="UniProtKB-KW"/>
</dbReference>
<evidence type="ECO:0000256" key="3">
    <source>
        <dbReference type="ARBA" id="ARBA00006344"/>
    </source>
</evidence>
<dbReference type="InterPro" id="IPR036412">
    <property type="entry name" value="HAD-like_sf"/>
</dbReference>
<evidence type="ECO:0000313" key="18">
    <source>
        <dbReference type="Proteomes" id="UP001620626"/>
    </source>
</evidence>
<feature type="compositionally biased region" description="Basic and acidic residues" evidence="14">
    <location>
        <begin position="1"/>
        <end position="20"/>
    </location>
</feature>
<dbReference type="EMBL" id="JBICBT010000761">
    <property type="protein sequence ID" value="KAL3102370.1"/>
    <property type="molecule type" value="Genomic_DNA"/>
</dbReference>
<dbReference type="PROSITE" id="PS50969">
    <property type="entry name" value="FCP1"/>
    <property type="match status" value="1"/>
</dbReference>
<name>A0ABD2KIA0_9BILA</name>
<gene>
    <name evidence="17" type="ORF">niasHT_024713</name>
</gene>